<dbReference type="AlphaFoldDB" id="A0A1G6AAD6"/>
<gene>
    <name evidence="1" type="ORF">SAMN02982931_00381</name>
</gene>
<dbReference type="STRING" id="665467.SAMN02982931_00381"/>
<dbReference type="Proteomes" id="UP000199071">
    <property type="component" value="Unassembled WGS sequence"/>
</dbReference>
<dbReference type="EMBL" id="FMXQ01000001">
    <property type="protein sequence ID" value="SDB05398.1"/>
    <property type="molecule type" value="Genomic_DNA"/>
</dbReference>
<sequence>MNGQDRRYETTARLSAAVLSLAIAIAPSALLAREITTLKATYVIAIGTAVIGHATAESRFSGENYTAAINGSTGGVSRLVSDARASLSGSGKISGKTVLPATFNLETVERGFGTHVSMAMQGGRITNLVAVPRLSAAADRIPITQSHKTGIVDPLSAFIVPLDRPGVPSGRAACDRTIKVFDGWTRFDVQLFYKQTKAVDGGADTYAGRIIVCGARYVPVAGHRAQGDSLNDLVDNDRLEVWLVPVENTALLVPFRILIGTSWGDLIVYATRFTTTATEERAEAD</sequence>
<reference evidence="1 2" key="1">
    <citation type="submission" date="2016-10" db="EMBL/GenBank/DDBJ databases">
        <authorList>
            <person name="de Groot N.N."/>
        </authorList>
    </citation>
    <scope>NUCLEOTIDE SEQUENCE [LARGE SCALE GENOMIC DNA]</scope>
    <source>
        <strain evidence="1 2">ATCC 35022</strain>
    </source>
</reference>
<dbReference type="InterPro" id="IPR021457">
    <property type="entry name" value="DUF3108"/>
</dbReference>
<organism evidence="1 2">
    <name type="scientific">Bauldia litoralis</name>
    <dbReference type="NCBI Taxonomy" id="665467"/>
    <lineage>
        <taxon>Bacteria</taxon>
        <taxon>Pseudomonadati</taxon>
        <taxon>Pseudomonadota</taxon>
        <taxon>Alphaproteobacteria</taxon>
        <taxon>Hyphomicrobiales</taxon>
        <taxon>Kaistiaceae</taxon>
        <taxon>Bauldia</taxon>
    </lineage>
</organism>
<evidence type="ECO:0008006" key="3">
    <source>
        <dbReference type="Google" id="ProtNLM"/>
    </source>
</evidence>
<dbReference type="Pfam" id="PF11306">
    <property type="entry name" value="DUF3108"/>
    <property type="match status" value="1"/>
</dbReference>
<accession>A0A1G6AAD6</accession>
<name>A0A1G6AAD6_9HYPH</name>
<protein>
    <recommendedName>
        <fullName evidence="3">DUF3108 domain-containing protein</fullName>
    </recommendedName>
</protein>
<proteinExistence type="predicted"/>
<evidence type="ECO:0000313" key="2">
    <source>
        <dbReference type="Proteomes" id="UP000199071"/>
    </source>
</evidence>
<keyword evidence="2" id="KW-1185">Reference proteome</keyword>
<evidence type="ECO:0000313" key="1">
    <source>
        <dbReference type="EMBL" id="SDB05398.1"/>
    </source>
</evidence>